<evidence type="ECO:0000259" key="9">
    <source>
        <dbReference type="SMART" id="SM00977"/>
    </source>
</evidence>
<dbReference type="Pfam" id="PF01171">
    <property type="entry name" value="ATP_bind_3"/>
    <property type="match status" value="1"/>
</dbReference>
<evidence type="ECO:0000256" key="6">
    <source>
        <dbReference type="ARBA" id="ARBA00022840"/>
    </source>
</evidence>
<keyword evidence="11" id="KW-1185">Reference proteome</keyword>
<dbReference type="SUPFAM" id="SSF82829">
    <property type="entry name" value="MesJ substrate recognition domain-like"/>
    <property type="match status" value="1"/>
</dbReference>
<feature type="domain" description="Lysidine-tRNA(Ile) synthetase C-terminal" evidence="9">
    <location>
        <begin position="369"/>
        <end position="446"/>
    </location>
</feature>
<dbReference type="NCBIfam" id="TIGR02432">
    <property type="entry name" value="lysidine_TilS_N"/>
    <property type="match status" value="1"/>
</dbReference>
<comment type="similarity">
    <text evidence="8">Belongs to the tRNA(Ile)-lysidine synthase family.</text>
</comment>
<comment type="subcellular location">
    <subcellularLocation>
        <location evidence="1 8">Cytoplasm</location>
    </subcellularLocation>
</comment>
<dbReference type="Proteomes" id="UP001475781">
    <property type="component" value="Chromosome"/>
</dbReference>
<keyword evidence="2 8" id="KW-0963">Cytoplasm</keyword>
<accession>A0ABZ2W204</accession>
<dbReference type="SMART" id="SM00977">
    <property type="entry name" value="TilS_C"/>
    <property type="match status" value="1"/>
</dbReference>
<sequence>MTPGAEPGSGFRWPEALSAPVRELSDFSRLWVALSGGLDSTLLLHLAVHCHGPAGTVNAVHINHQLQPNASETEAFCRALCAVLEVPLVVERVSVVSGDDRGGSGGIEEAARTARYGVLEELMRPGDILLMAHHGDDQAETVLFRMLRGSGVAGLAGMPASRALGAGRLVRPLLHLERSELEHWAQAAGLSWINDPSNTNERFDRNFLRHRVLPLVRSRWPGLNRRLCHTADACAESETLNRKLAALQWKSLGGEWDRLPTTGLKALSLAEQKNLIRWWVRERGFQPPSVADWQQSLHDLLFAGEDREPELRAEGFSLRRFQGGLYLVPEKAPLPETPVALEPGPARRWGEWSLKLEPVSTPESLPPPIRIFTRQGGERVRFHPDGRSRSLKKWLQELRVPPWERPRLPLVFAGSEGVGELIAIGDLWCSEQYSGGAHAAAWRLVVERECD</sequence>
<dbReference type="Pfam" id="PF11734">
    <property type="entry name" value="TilS_C"/>
    <property type="match status" value="1"/>
</dbReference>
<protein>
    <recommendedName>
        <fullName evidence="8">tRNA(Ile)-lysidine synthase</fullName>
        <ecNumber evidence="8">6.3.4.19</ecNumber>
    </recommendedName>
    <alternativeName>
        <fullName evidence="8">tRNA(Ile)-2-lysyl-cytidine synthase</fullName>
    </alternativeName>
    <alternativeName>
        <fullName evidence="8">tRNA(Ile)-lysidine synthetase</fullName>
    </alternativeName>
</protein>
<keyword evidence="6 8" id="KW-0067">ATP-binding</keyword>
<evidence type="ECO:0000256" key="3">
    <source>
        <dbReference type="ARBA" id="ARBA00022598"/>
    </source>
</evidence>
<comment type="catalytic activity">
    <reaction evidence="7 8">
        <text>cytidine(34) in tRNA(Ile2) + L-lysine + ATP = lysidine(34) in tRNA(Ile2) + AMP + diphosphate + H(+)</text>
        <dbReference type="Rhea" id="RHEA:43744"/>
        <dbReference type="Rhea" id="RHEA-COMP:10625"/>
        <dbReference type="Rhea" id="RHEA-COMP:10670"/>
        <dbReference type="ChEBI" id="CHEBI:15378"/>
        <dbReference type="ChEBI" id="CHEBI:30616"/>
        <dbReference type="ChEBI" id="CHEBI:32551"/>
        <dbReference type="ChEBI" id="CHEBI:33019"/>
        <dbReference type="ChEBI" id="CHEBI:82748"/>
        <dbReference type="ChEBI" id="CHEBI:83665"/>
        <dbReference type="ChEBI" id="CHEBI:456215"/>
        <dbReference type="EC" id="6.3.4.19"/>
    </reaction>
</comment>
<comment type="function">
    <text evidence="8">Ligates lysine onto the cytidine present at position 34 of the AUA codon-specific tRNA(Ile) that contains the anticodon CAU, in an ATP-dependent manner. Cytidine is converted to lysidine, thus changing the amino acid specificity of the tRNA from methionine to isoleucine.</text>
</comment>
<dbReference type="InterPro" id="IPR012094">
    <property type="entry name" value="tRNA_Ile_lys_synt"/>
</dbReference>
<evidence type="ECO:0000256" key="7">
    <source>
        <dbReference type="ARBA" id="ARBA00048539"/>
    </source>
</evidence>
<dbReference type="Gene3D" id="1.20.59.20">
    <property type="match status" value="1"/>
</dbReference>
<keyword evidence="3 8" id="KW-0436">Ligase</keyword>
<dbReference type="NCBIfam" id="TIGR02433">
    <property type="entry name" value="lysidine_TilS_C"/>
    <property type="match status" value="1"/>
</dbReference>
<keyword evidence="4 8" id="KW-0819">tRNA processing</keyword>
<proteinExistence type="inferred from homology"/>
<keyword evidence="5 8" id="KW-0547">Nucleotide-binding</keyword>
<reference evidence="10 11" key="1">
    <citation type="submission" date="2022-07" db="EMBL/GenBank/DDBJ databases">
        <title>A copper resistant bacterium isolated from sediment samples of deep sea hydrothermal areas.</title>
        <authorList>
            <person name="Zeng X."/>
        </authorList>
    </citation>
    <scope>NUCLEOTIDE SEQUENCE [LARGE SCALE GENOMIC DNA]</scope>
    <source>
        <strain evidence="11">CuT 6</strain>
    </source>
</reference>
<dbReference type="HAMAP" id="MF_01161">
    <property type="entry name" value="tRNA_Ile_lys_synt"/>
    <property type="match status" value="1"/>
</dbReference>
<dbReference type="SUPFAM" id="SSF56037">
    <property type="entry name" value="PheT/TilS domain"/>
    <property type="match status" value="1"/>
</dbReference>
<name>A0ABZ2W204_9GAMM</name>
<comment type="domain">
    <text evidence="8">The N-terminal region contains the highly conserved SGGXDS motif, predicted to be a P-loop motif involved in ATP binding.</text>
</comment>
<dbReference type="GO" id="GO:0032267">
    <property type="term" value="F:tRNA(Ile)-lysidine synthase activity"/>
    <property type="evidence" value="ECO:0007669"/>
    <property type="project" value="UniProtKB-EC"/>
</dbReference>
<dbReference type="InterPro" id="IPR011063">
    <property type="entry name" value="TilS/TtcA_N"/>
</dbReference>
<dbReference type="InterPro" id="IPR014729">
    <property type="entry name" value="Rossmann-like_a/b/a_fold"/>
</dbReference>
<evidence type="ECO:0000256" key="2">
    <source>
        <dbReference type="ARBA" id="ARBA00022490"/>
    </source>
</evidence>
<dbReference type="CDD" id="cd01992">
    <property type="entry name" value="TilS_N"/>
    <property type="match status" value="1"/>
</dbReference>
<dbReference type="InterPro" id="IPR015262">
    <property type="entry name" value="tRNA_Ile_lys_synt_subst-bd"/>
</dbReference>
<dbReference type="PANTHER" id="PTHR43033">
    <property type="entry name" value="TRNA(ILE)-LYSIDINE SYNTHASE-RELATED"/>
    <property type="match status" value="1"/>
</dbReference>
<evidence type="ECO:0000256" key="1">
    <source>
        <dbReference type="ARBA" id="ARBA00004496"/>
    </source>
</evidence>
<feature type="binding site" evidence="8">
    <location>
        <begin position="35"/>
        <end position="40"/>
    </location>
    <ligand>
        <name>ATP</name>
        <dbReference type="ChEBI" id="CHEBI:30616"/>
    </ligand>
</feature>
<dbReference type="InterPro" id="IPR012796">
    <property type="entry name" value="Lysidine-tRNA-synth_C"/>
</dbReference>
<evidence type="ECO:0000256" key="4">
    <source>
        <dbReference type="ARBA" id="ARBA00022694"/>
    </source>
</evidence>
<dbReference type="PANTHER" id="PTHR43033:SF1">
    <property type="entry name" value="TRNA(ILE)-LYSIDINE SYNTHASE-RELATED"/>
    <property type="match status" value="1"/>
</dbReference>
<evidence type="ECO:0000313" key="10">
    <source>
        <dbReference type="EMBL" id="WZF88668.1"/>
    </source>
</evidence>
<dbReference type="RefSeq" id="WP_117620157.1">
    <property type="nucleotide sequence ID" value="NZ_CP101118.1"/>
</dbReference>
<evidence type="ECO:0000313" key="11">
    <source>
        <dbReference type="Proteomes" id="UP001475781"/>
    </source>
</evidence>
<dbReference type="Gene3D" id="3.40.50.620">
    <property type="entry name" value="HUPs"/>
    <property type="match status" value="1"/>
</dbReference>
<evidence type="ECO:0000256" key="8">
    <source>
        <dbReference type="HAMAP-Rule" id="MF_01161"/>
    </source>
</evidence>
<gene>
    <name evidence="8 10" type="primary">tilS</name>
    <name evidence="10" type="ORF">NLK58_00150</name>
</gene>
<dbReference type="EMBL" id="CP101118">
    <property type="protein sequence ID" value="WZF88668.1"/>
    <property type="molecule type" value="Genomic_DNA"/>
</dbReference>
<dbReference type="EC" id="6.3.4.19" evidence="8"/>
<organism evidence="10 11">
    <name type="scientific">Marinobacter metalliresistant</name>
    <dbReference type="NCBI Taxonomy" id="2961995"/>
    <lineage>
        <taxon>Bacteria</taxon>
        <taxon>Pseudomonadati</taxon>
        <taxon>Pseudomonadota</taxon>
        <taxon>Gammaproteobacteria</taxon>
        <taxon>Pseudomonadales</taxon>
        <taxon>Marinobacteraceae</taxon>
        <taxon>Marinobacter</taxon>
    </lineage>
</organism>
<dbReference type="Pfam" id="PF09179">
    <property type="entry name" value="TilS"/>
    <property type="match status" value="1"/>
</dbReference>
<dbReference type="SUPFAM" id="SSF52402">
    <property type="entry name" value="Adenine nucleotide alpha hydrolases-like"/>
    <property type="match status" value="1"/>
</dbReference>
<evidence type="ECO:0000256" key="5">
    <source>
        <dbReference type="ARBA" id="ARBA00022741"/>
    </source>
</evidence>
<dbReference type="InterPro" id="IPR012795">
    <property type="entry name" value="tRNA_Ile_lys_synt_N"/>
</dbReference>